<keyword evidence="1" id="KW-1133">Transmembrane helix</keyword>
<evidence type="ECO:0008006" key="4">
    <source>
        <dbReference type="Google" id="ProtNLM"/>
    </source>
</evidence>
<sequence length="114" mass="13310">MARILGYYPEGPLIDRMGSSQLFQVIFATAYTCFYIAFVTHWWLFLLFPVHYLRGPIHGAIISWCGHKYGYTNFDNNDQFKNTTLFDFLMLGELFQNNYLRHPKSANSVNIGSR</sequence>
<evidence type="ECO:0000256" key="1">
    <source>
        <dbReference type="SAM" id="Phobius"/>
    </source>
</evidence>
<keyword evidence="1" id="KW-0812">Transmembrane</keyword>
<evidence type="ECO:0000313" key="3">
    <source>
        <dbReference type="Proteomes" id="UP001597010"/>
    </source>
</evidence>
<proteinExistence type="predicted"/>
<name>A0ABW3AYB5_9SPHI</name>
<dbReference type="EMBL" id="JBHTHZ010000014">
    <property type="protein sequence ID" value="MFD0795404.1"/>
    <property type="molecule type" value="Genomic_DNA"/>
</dbReference>
<evidence type="ECO:0000313" key="2">
    <source>
        <dbReference type="EMBL" id="MFD0795404.1"/>
    </source>
</evidence>
<reference evidence="3" key="1">
    <citation type="journal article" date="2019" name="Int. J. Syst. Evol. Microbiol.">
        <title>The Global Catalogue of Microorganisms (GCM) 10K type strain sequencing project: providing services to taxonomists for standard genome sequencing and annotation.</title>
        <authorList>
            <consortium name="The Broad Institute Genomics Platform"/>
            <consortium name="The Broad Institute Genome Sequencing Center for Infectious Disease"/>
            <person name="Wu L."/>
            <person name="Ma J."/>
        </authorList>
    </citation>
    <scope>NUCLEOTIDE SEQUENCE [LARGE SCALE GENOMIC DNA]</scope>
    <source>
        <strain evidence="3">CCUG 61484</strain>
    </source>
</reference>
<feature type="transmembrane region" description="Helical" evidence="1">
    <location>
        <begin position="22"/>
        <end position="48"/>
    </location>
</feature>
<gene>
    <name evidence="2" type="ORF">ACFQZX_17410</name>
</gene>
<accession>A0ABW3AYB5</accession>
<organism evidence="2 3">
    <name type="scientific">Mucilaginibacter litoreus</name>
    <dbReference type="NCBI Taxonomy" id="1048221"/>
    <lineage>
        <taxon>Bacteria</taxon>
        <taxon>Pseudomonadati</taxon>
        <taxon>Bacteroidota</taxon>
        <taxon>Sphingobacteriia</taxon>
        <taxon>Sphingobacteriales</taxon>
        <taxon>Sphingobacteriaceae</taxon>
        <taxon>Mucilaginibacter</taxon>
    </lineage>
</organism>
<keyword evidence="1" id="KW-0472">Membrane</keyword>
<dbReference type="RefSeq" id="WP_377117771.1">
    <property type="nucleotide sequence ID" value="NZ_JBHTHZ010000014.1"/>
</dbReference>
<protein>
    <recommendedName>
        <fullName evidence="4">Stearoyl-CoA desaturase (Delta-9 desaturase)</fullName>
    </recommendedName>
</protein>
<dbReference type="Proteomes" id="UP001597010">
    <property type="component" value="Unassembled WGS sequence"/>
</dbReference>
<keyword evidence="3" id="KW-1185">Reference proteome</keyword>
<comment type="caution">
    <text evidence="2">The sequence shown here is derived from an EMBL/GenBank/DDBJ whole genome shotgun (WGS) entry which is preliminary data.</text>
</comment>